<evidence type="ECO:0000256" key="1">
    <source>
        <dbReference type="ARBA" id="ARBA00000085"/>
    </source>
</evidence>
<dbReference type="eggNOG" id="COG0642">
    <property type="taxonomic scope" value="Bacteria"/>
</dbReference>
<keyword evidence="7" id="KW-1133">Transmembrane helix</keyword>
<evidence type="ECO:0000256" key="2">
    <source>
        <dbReference type="ARBA" id="ARBA00012438"/>
    </source>
</evidence>
<proteinExistence type="predicted"/>
<comment type="caution">
    <text evidence="9">The sequence shown here is derived from an EMBL/GenBank/DDBJ whole genome shotgun (WGS) entry which is preliminary data.</text>
</comment>
<feature type="transmembrane region" description="Helical" evidence="7">
    <location>
        <begin position="40"/>
        <end position="58"/>
    </location>
</feature>
<keyword evidence="6" id="KW-0902">Two-component regulatory system</keyword>
<evidence type="ECO:0000256" key="7">
    <source>
        <dbReference type="SAM" id="Phobius"/>
    </source>
</evidence>
<dbReference type="InterPro" id="IPR004358">
    <property type="entry name" value="Sig_transdc_His_kin-like_C"/>
</dbReference>
<evidence type="ECO:0000313" key="10">
    <source>
        <dbReference type="Proteomes" id="UP000016638"/>
    </source>
</evidence>
<reference evidence="9 10" key="1">
    <citation type="submission" date="2013-08" db="EMBL/GenBank/DDBJ databases">
        <authorList>
            <person name="Durkin A.S."/>
            <person name="Haft D.R."/>
            <person name="McCorrison J."/>
            <person name="Torralba M."/>
            <person name="Gillis M."/>
            <person name="Haft D.H."/>
            <person name="Methe B."/>
            <person name="Sutton G."/>
            <person name="Nelson K.E."/>
        </authorList>
    </citation>
    <scope>NUCLEOTIDE SEQUENCE [LARGE SCALE GENOMIC DNA]</scope>
    <source>
        <strain evidence="9 10">F0195</strain>
    </source>
</reference>
<dbReference type="EC" id="2.7.13.3" evidence="2"/>
<dbReference type="GO" id="GO:0000160">
    <property type="term" value="P:phosphorelay signal transduction system"/>
    <property type="evidence" value="ECO:0007669"/>
    <property type="project" value="UniProtKB-KW"/>
</dbReference>
<evidence type="ECO:0000256" key="4">
    <source>
        <dbReference type="ARBA" id="ARBA00022679"/>
    </source>
</evidence>
<evidence type="ECO:0000256" key="3">
    <source>
        <dbReference type="ARBA" id="ARBA00022553"/>
    </source>
</evidence>
<dbReference type="InterPro" id="IPR050980">
    <property type="entry name" value="2C_sensor_his_kinase"/>
</dbReference>
<keyword evidence="10" id="KW-1185">Reference proteome</keyword>
<organism evidence="9 10">
    <name type="scientific">Olsenella profusa F0195</name>
    <dbReference type="NCBI Taxonomy" id="1125712"/>
    <lineage>
        <taxon>Bacteria</taxon>
        <taxon>Bacillati</taxon>
        <taxon>Actinomycetota</taxon>
        <taxon>Coriobacteriia</taxon>
        <taxon>Coriobacteriales</taxon>
        <taxon>Atopobiaceae</taxon>
        <taxon>Olsenella</taxon>
    </lineage>
</organism>
<gene>
    <name evidence="9" type="ORF">HMPREF1316_1393</name>
</gene>
<keyword evidence="3" id="KW-0597">Phosphoprotein</keyword>
<keyword evidence="7" id="KW-0812">Transmembrane</keyword>
<dbReference type="SMART" id="SM00387">
    <property type="entry name" value="HATPase_c"/>
    <property type="match status" value="1"/>
</dbReference>
<dbReference type="PROSITE" id="PS50109">
    <property type="entry name" value="HIS_KIN"/>
    <property type="match status" value="1"/>
</dbReference>
<dbReference type="STRING" id="1125712.HMPREF1316_1393"/>
<dbReference type="InterPro" id="IPR005467">
    <property type="entry name" value="His_kinase_dom"/>
</dbReference>
<dbReference type="OrthoDB" id="9757990at2"/>
<dbReference type="PANTHER" id="PTHR44936:SF9">
    <property type="entry name" value="SENSOR PROTEIN CREC"/>
    <property type="match status" value="1"/>
</dbReference>
<dbReference type="EMBL" id="AWEZ01000017">
    <property type="protein sequence ID" value="ERL10016.1"/>
    <property type="molecule type" value="Genomic_DNA"/>
</dbReference>
<dbReference type="AlphaFoldDB" id="U2VBP5"/>
<dbReference type="GO" id="GO:0004673">
    <property type="term" value="F:protein histidine kinase activity"/>
    <property type="evidence" value="ECO:0007669"/>
    <property type="project" value="UniProtKB-EC"/>
</dbReference>
<dbReference type="Gene3D" id="3.30.565.10">
    <property type="entry name" value="Histidine kinase-like ATPase, C-terminal domain"/>
    <property type="match status" value="1"/>
</dbReference>
<dbReference type="RefSeq" id="WP_021725309.1">
    <property type="nucleotide sequence ID" value="NZ_AWEZ01000017.1"/>
</dbReference>
<evidence type="ECO:0000256" key="6">
    <source>
        <dbReference type="ARBA" id="ARBA00023012"/>
    </source>
</evidence>
<dbReference type="PRINTS" id="PR00344">
    <property type="entry name" value="BCTRLSENSOR"/>
</dbReference>
<evidence type="ECO:0000259" key="8">
    <source>
        <dbReference type="PROSITE" id="PS50109"/>
    </source>
</evidence>
<evidence type="ECO:0000313" key="9">
    <source>
        <dbReference type="EMBL" id="ERL10016.1"/>
    </source>
</evidence>
<dbReference type="InterPro" id="IPR036890">
    <property type="entry name" value="HATPase_C_sf"/>
</dbReference>
<comment type="catalytic activity">
    <reaction evidence="1">
        <text>ATP + protein L-histidine = ADP + protein N-phospho-L-histidine.</text>
        <dbReference type="EC" id="2.7.13.3"/>
    </reaction>
</comment>
<dbReference type="PATRIC" id="fig|1125712.3.peg.430"/>
<feature type="domain" description="Histidine kinase" evidence="8">
    <location>
        <begin position="126"/>
        <end position="335"/>
    </location>
</feature>
<protein>
    <recommendedName>
        <fullName evidence="2">histidine kinase</fullName>
        <ecNumber evidence="2">2.7.13.3</ecNumber>
    </recommendedName>
</protein>
<keyword evidence="5" id="KW-0418">Kinase</keyword>
<name>U2VBP5_9ACTN</name>
<dbReference type="InterPro" id="IPR003594">
    <property type="entry name" value="HATPase_dom"/>
</dbReference>
<dbReference type="Pfam" id="PF02518">
    <property type="entry name" value="HATPase_c"/>
    <property type="match status" value="1"/>
</dbReference>
<keyword evidence="7" id="KW-0472">Membrane</keyword>
<dbReference type="Proteomes" id="UP000016638">
    <property type="component" value="Unassembled WGS sequence"/>
</dbReference>
<dbReference type="PANTHER" id="PTHR44936">
    <property type="entry name" value="SENSOR PROTEIN CREC"/>
    <property type="match status" value="1"/>
</dbReference>
<evidence type="ECO:0000256" key="5">
    <source>
        <dbReference type="ARBA" id="ARBA00022777"/>
    </source>
</evidence>
<sequence>MRPRDYLADHAPQLACWLVTLLLADLLAQAAGLTTDVRAVLAAILVLSGATTLVLGYVRDRRFLRDLADNAATLEHAWQLPLVIEEPDSRAGRLVFEALSAQGRSAADDVHEAQRRLSAYRSYIEAWIHEVKVPIAAAGLVVSRLDAAERPAVLRELDRINAQVEQALWYARSESAELDYTIREVPLVRIVKGACKDNARLLIESGVSVEVAIAETERVFTDAKWAAFVVSQAMVNAAKYGACHVRASACVEGAGSVDERTVLELADDGWGIPAADVPRVFERGFTGEHGHAQARSTGMGLYLAARICEKLGLGLEIASEEGRGTRVLVSFPHDRRRLTLAERTR</sequence>
<keyword evidence="4" id="KW-0808">Transferase</keyword>
<accession>U2VBP5</accession>
<dbReference type="SUPFAM" id="SSF55874">
    <property type="entry name" value="ATPase domain of HSP90 chaperone/DNA topoisomerase II/histidine kinase"/>
    <property type="match status" value="1"/>
</dbReference>